<dbReference type="PANTHER" id="PTHR30204:SF0">
    <property type="entry name" value="REDOX-SENSITIVE TRANSCRIPTIONAL ACTIVATOR SOXR"/>
    <property type="match status" value="1"/>
</dbReference>
<gene>
    <name evidence="9" type="ORF">BJY24_001611</name>
</gene>
<dbReference type="GO" id="GO:0006979">
    <property type="term" value="P:response to oxidative stress"/>
    <property type="evidence" value="ECO:0007669"/>
    <property type="project" value="InterPro"/>
</dbReference>
<dbReference type="GO" id="GO:0003700">
    <property type="term" value="F:DNA-binding transcription factor activity"/>
    <property type="evidence" value="ECO:0007669"/>
    <property type="project" value="InterPro"/>
</dbReference>
<dbReference type="SUPFAM" id="SSF46955">
    <property type="entry name" value="Putative DNA-binding domain"/>
    <property type="match status" value="1"/>
</dbReference>
<proteinExistence type="predicted"/>
<name>A0A7W9PAZ0_9NOCA</name>
<evidence type="ECO:0000256" key="4">
    <source>
        <dbReference type="ARBA" id="ARBA00023014"/>
    </source>
</evidence>
<evidence type="ECO:0000256" key="5">
    <source>
        <dbReference type="ARBA" id="ARBA00023015"/>
    </source>
</evidence>
<evidence type="ECO:0000256" key="3">
    <source>
        <dbReference type="ARBA" id="ARBA00023004"/>
    </source>
</evidence>
<dbReference type="InterPro" id="IPR000551">
    <property type="entry name" value="MerR-type_HTH_dom"/>
</dbReference>
<keyword evidence="4" id="KW-0411">Iron-sulfur</keyword>
<keyword evidence="2" id="KW-0479">Metal-binding</keyword>
<keyword evidence="10" id="KW-1185">Reference proteome</keyword>
<dbReference type="NCBIfam" id="TIGR01950">
    <property type="entry name" value="SoxR"/>
    <property type="match status" value="1"/>
</dbReference>
<organism evidence="9 10">
    <name type="scientific">Nocardia transvalensis</name>
    <dbReference type="NCBI Taxonomy" id="37333"/>
    <lineage>
        <taxon>Bacteria</taxon>
        <taxon>Bacillati</taxon>
        <taxon>Actinomycetota</taxon>
        <taxon>Actinomycetes</taxon>
        <taxon>Mycobacteriales</taxon>
        <taxon>Nocardiaceae</taxon>
        <taxon>Nocardia</taxon>
    </lineage>
</organism>
<keyword evidence="7" id="KW-0804">Transcription</keyword>
<dbReference type="GO" id="GO:0051537">
    <property type="term" value="F:2 iron, 2 sulfur cluster binding"/>
    <property type="evidence" value="ECO:0007669"/>
    <property type="project" value="UniProtKB-KW"/>
</dbReference>
<dbReference type="InterPro" id="IPR010211">
    <property type="entry name" value="Redox-sen_tscrpt-act_SoxR"/>
</dbReference>
<keyword evidence="6" id="KW-0238">DNA-binding</keyword>
<sequence length="178" mass="19989">MQHTTWNTKELTPGQLSERSGVAVSALHFYEREGLITSRRTSGNQRRYSRETLRRVAFIRISQRVGIPLSEIRKALGTLPEGRTPNRKDWERLSTIWRVDLDQRIEQLTRLRDSLTGCIGCGCLSLASCRIVNFHDKLGDDGPGARVLDVNLNCDQSPDDVGCDMPAETVDAGSMDCR</sequence>
<dbReference type="Gene3D" id="1.10.1660.10">
    <property type="match status" value="1"/>
</dbReference>
<keyword evidence="1" id="KW-0001">2Fe-2S</keyword>
<dbReference type="AlphaFoldDB" id="A0A7W9PAZ0"/>
<evidence type="ECO:0000256" key="6">
    <source>
        <dbReference type="ARBA" id="ARBA00023125"/>
    </source>
</evidence>
<dbReference type="CDD" id="cd01110">
    <property type="entry name" value="HTH_SoxR"/>
    <property type="match status" value="1"/>
</dbReference>
<dbReference type="RefSeq" id="WP_063709841.1">
    <property type="nucleotide sequence ID" value="NZ_JACHIT010000001.1"/>
</dbReference>
<dbReference type="EMBL" id="JACHIT010000001">
    <property type="protein sequence ID" value="MBB5912744.1"/>
    <property type="molecule type" value="Genomic_DNA"/>
</dbReference>
<dbReference type="PANTHER" id="PTHR30204">
    <property type="entry name" value="REDOX-CYCLING DRUG-SENSING TRANSCRIPTIONAL ACTIVATOR SOXR"/>
    <property type="match status" value="1"/>
</dbReference>
<protein>
    <submittedName>
        <fullName evidence="9">MerR family redox-sensitive transcriptional activator SoxR</fullName>
    </submittedName>
</protein>
<evidence type="ECO:0000313" key="10">
    <source>
        <dbReference type="Proteomes" id="UP000540412"/>
    </source>
</evidence>
<dbReference type="InterPro" id="IPR015358">
    <property type="entry name" value="Tscrpt_reg_MerR_DNA-bd"/>
</dbReference>
<dbReference type="GO" id="GO:0003677">
    <property type="term" value="F:DNA binding"/>
    <property type="evidence" value="ECO:0007669"/>
    <property type="project" value="UniProtKB-KW"/>
</dbReference>
<keyword evidence="3" id="KW-0408">Iron</keyword>
<dbReference type="InterPro" id="IPR009061">
    <property type="entry name" value="DNA-bd_dom_put_sf"/>
</dbReference>
<dbReference type="Proteomes" id="UP000540412">
    <property type="component" value="Unassembled WGS sequence"/>
</dbReference>
<evidence type="ECO:0000256" key="2">
    <source>
        <dbReference type="ARBA" id="ARBA00022723"/>
    </source>
</evidence>
<dbReference type="PROSITE" id="PS00552">
    <property type="entry name" value="HTH_MERR_1"/>
    <property type="match status" value="1"/>
</dbReference>
<dbReference type="PRINTS" id="PR00040">
    <property type="entry name" value="HTHMERR"/>
</dbReference>
<dbReference type="InterPro" id="IPR047057">
    <property type="entry name" value="MerR_fam"/>
</dbReference>
<feature type="domain" description="HTH merR-type" evidence="8">
    <location>
        <begin position="10"/>
        <end position="78"/>
    </location>
</feature>
<accession>A0A7W9PAZ0</accession>
<dbReference type="PROSITE" id="PS50937">
    <property type="entry name" value="HTH_MERR_2"/>
    <property type="match status" value="1"/>
</dbReference>
<keyword evidence="5" id="KW-0805">Transcription regulation</keyword>
<evidence type="ECO:0000256" key="7">
    <source>
        <dbReference type="ARBA" id="ARBA00023163"/>
    </source>
</evidence>
<dbReference type="Pfam" id="PF00376">
    <property type="entry name" value="MerR"/>
    <property type="match status" value="1"/>
</dbReference>
<dbReference type="Pfam" id="PF09278">
    <property type="entry name" value="MerR-DNA-bind"/>
    <property type="match status" value="1"/>
</dbReference>
<evidence type="ECO:0000259" key="8">
    <source>
        <dbReference type="PROSITE" id="PS50937"/>
    </source>
</evidence>
<dbReference type="GO" id="GO:0046872">
    <property type="term" value="F:metal ion binding"/>
    <property type="evidence" value="ECO:0007669"/>
    <property type="project" value="UniProtKB-KW"/>
</dbReference>
<dbReference type="SMART" id="SM00422">
    <property type="entry name" value="HTH_MERR"/>
    <property type="match status" value="1"/>
</dbReference>
<evidence type="ECO:0000256" key="1">
    <source>
        <dbReference type="ARBA" id="ARBA00022714"/>
    </source>
</evidence>
<reference evidence="9 10" key="1">
    <citation type="submission" date="2020-08" db="EMBL/GenBank/DDBJ databases">
        <title>Sequencing the genomes of 1000 actinobacteria strains.</title>
        <authorList>
            <person name="Klenk H.-P."/>
        </authorList>
    </citation>
    <scope>NUCLEOTIDE SEQUENCE [LARGE SCALE GENOMIC DNA]</scope>
    <source>
        <strain evidence="9 10">DSM 43582</strain>
    </source>
</reference>
<evidence type="ECO:0000313" key="9">
    <source>
        <dbReference type="EMBL" id="MBB5912744.1"/>
    </source>
</evidence>
<comment type="caution">
    <text evidence="9">The sequence shown here is derived from an EMBL/GenBank/DDBJ whole genome shotgun (WGS) entry which is preliminary data.</text>
</comment>